<evidence type="ECO:0000256" key="1">
    <source>
        <dbReference type="SAM" id="MobiDB-lite"/>
    </source>
</evidence>
<keyword evidence="4" id="KW-1185">Reference proteome</keyword>
<dbReference type="STRING" id="1661398.A0A482WAN6"/>
<comment type="caution">
    <text evidence="3">The sequence shown here is derived from an EMBL/GenBank/DDBJ whole genome shotgun (WGS) entry which is preliminary data.</text>
</comment>
<evidence type="ECO:0000313" key="4">
    <source>
        <dbReference type="Proteomes" id="UP000292052"/>
    </source>
</evidence>
<dbReference type="EMBL" id="QDEB01010546">
    <property type="protein sequence ID" value="RZC42134.1"/>
    <property type="molecule type" value="Genomic_DNA"/>
</dbReference>
<dbReference type="GO" id="GO:0006313">
    <property type="term" value="P:DNA transposition"/>
    <property type="evidence" value="ECO:0007669"/>
    <property type="project" value="InterPro"/>
</dbReference>
<name>A0A482WAN6_ASBVE</name>
<evidence type="ECO:0000259" key="2">
    <source>
        <dbReference type="Pfam" id="PF01498"/>
    </source>
</evidence>
<dbReference type="GO" id="GO:0003677">
    <property type="term" value="F:DNA binding"/>
    <property type="evidence" value="ECO:0007669"/>
    <property type="project" value="InterPro"/>
</dbReference>
<proteinExistence type="predicted"/>
<dbReference type="GO" id="GO:0015074">
    <property type="term" value="P:DNA integration"/>
    <property type="evidence" value="ECO:0007669"/>
    <property type="project" value="InterPro"/>
</dbReference>
<organism evidence="3 4">
    <name type="scientific">Asbolus verrucosus</name>
    <name type="common">Desert ironclad beetle</name>
    <dbReference type="NCBI Taxonomy" id="1661398"/>
    <lineage>
        <taxon>Eukaryota</taxon>
        <taxon>Metazoa</taxon>
        <taxon>Ecdysozoa</taxon>
        <taxon>Arthropoda</taxon>
        <taxon>Hexapoda</taxon>
        <taxon>Insecta</taxon>
        <taxon>Pterygota</taxon>
        <taxon>Neoptera</taxon>
        <taxon>Endopterygota</taxon>
        <taxon>Coleoptera</taxon>
        <taxon>Polyphaga</taxon>
        <taxon>Cucujiformia</taxon>
        <taxon>Tenebrionidae</taxon>
        <taxon>Pimeliinae</taxon>
        <taxon>Asbolus</taxon>
    </lineage>
</organism>
<feature type="region of interest" description="Disordered" evidence="1">
    <location>
        <begin position="1"/>
        <end position="24"/>
    </location>
</feature>
<gene>
    <name evidence="3" type="ORF">BDFB_008133</name>
</gene>
<dbReference type="OrthoDB" id="6774762at2759"/>
<dbReference type="Pfam" id="PF01498">
    <property type="entry name" value="HTH_Tnp_Tc3_2"/>
    <property type="match status" value="1"/>
</dbReference>
<sequence>MVRRFNETGSHFRSPGQGRKCCSNPRDERFLRQSALRNRKIISNMLKNELAAARNLVVSTRTVRRRLNEAGLSSRKPAKEPLLTREHNSLLIKNNDLATLQYVRDILNGSNQCFNYKSGCFRKILRT</sequence>
<accession>A0A482WAN6</accession>
<reference evidence="3 4" key="1">
    <citation type="submission" date="2017-03" db="EMBL/GenBank/DDBJ databases">
        <title>Genome of the blue death feigning beetle - Asbolus verrucosus.</title>
        <authorList>
            <person name="Rider S.D."/>
        </authorList>
    </citation>
    <scope>NUCLEOTIDE SEQUENCE [LARGE SCALE GENOMIC DNA]</scope>
    <source>
        <strain evidence="3">Butters</strain>
        <tissue evidence="3">Head and leg muscle</tissue>
    </source>
</reference>
<dbReference type="InterPro" id="IPR002492">
    <property type="entry name" value="Transposase_Tc1-like"/>
</dbReference>
<dbReference type="Proteomes" id="UP000292052">
    <property type="component" value="Unassembled WGS sequence"/>
</dbReference>
<protein>
    <submittedName>
        <fullName evidence="3">HTH Tnp Tc3 2 domain containing protein</fullName>
    </submittedName>
</protein>
<dbReference type="AlphaFoldDB" id="A0A482WAN6"/>
<feature type="domain" description="Transposase Tc1-like" evidence="2">
    <location>
        <begin position="31"/>
        <end position="87"/>
    </location>
</feature>
<evidence type="ECO:0000313" key="3">
    <source>
        <dbReference type="EMBL" id="RZC42134.1"/>
    </source>
</evidence>